<comment type="caution">
    <text evidence="2">The sequence shown here is derived from an EMBL/GenBank/DDBJ whole genome shotgun (WGS) entry which is preliminary data.</text>
</comment>
<dbReference type="AlphaFoldDB" id="A0A3N0GR63"/>
<organism evidence="2 3">
    <name type="scientific">Nocardioides pocheonensis</name>
    <dbReference type="NCBI Taxonomy" id="661485"/>
    <lineage>
        <taxon>Bacteria</taxon>
        <taxon>Bacillati</taxon>
        <taxon>Actinomycetota</taxon>
        <taxon>Actinomycetes</taxon>
        <taxon>Propionibacteriales</taxon>
        <taxon>Nocardioidaceae</taxon>
        <taxon>Nocardioides</taxon>
    </lineage>
</organism>
<sequence>MITLTPQARAIAAFAVSFALVAGYLNRISFGLTLLFANGLPSGRGGTLIAGLFTIAVAAVVLWFTTAVAKQETTGWERHLSQAAVVLAVLGTAIAVFVTIGAVAHGDASVSGSYFPYAG</sequence>
<protein>
    <submittedName>
        <fullName evidence="2">Uncharacterized protein</fullName>
    </submittedName>
</protein>
<keyword evidence="1" id="KW-0472">Membrane</keyword>
<keyword evidence="1" id="KW-1133">Transmembrane helix</keyword>
<keyword evidence="1" id="KW-0812">Transmembrane</keyword>
<accession>A0A3N0GR63</accession>
<feature type="transmembrane region" description="Helical" evidence="1">
    <location>
        <begin position="12"/>
        <end position="36"/>
    </location>
</feature>
<feature type="transmembrane region" description="Helical" evidence="1">
    <location>
        <begin position="48"/>
        <end position="68"/>
    </location>
</feature>
<dbReference type="RefSeq" id="WP_123222649.1">
    <property type="nucleotide sequence ID" value="NZ_RJSF01000036.1"/>
</dbReference>
<gene>
    <name evidence="2" type="ORF">EFL26_09455</name>
</gene>
<evidence type="ECO:0000313" key="2">
    <source>
        <dbReference type="EMBL" id="RNM14937.1"/>
    </source>
</evidence>
<evidence type="ECO:0000256" key="1">
    <source>
        <dbReference type="SAM" id="Phobius"/>
    </source>
</evidence>
<dbReference type="Proteomes" id="UP000279994">
    <property type="component" value="Unassembled WGS sequence"/>
</dbReference>
<name>A0A3N0GR63_9ACTN</name>
<proteinExistence type="predicted"/>
<keyword evidence="3" id="KW-1185">Reference proteome</keyword>
<evidence type="ECO:0000313" key="3">
    <source>
        <dbReference type="Proteomes" id="UP000279994"/>
    </source>
</evidence>
<dbReference type="EMBL" id="RJSF01000036">
    <property type="protein sequence ID" value="RNM14937.1"/>
    <property type="molecule type" value="Genomic_DNA"/>
</dbReference>
<feature type="transmembrane region" description="Helical" evidence="1">
    <location>
        <begin position="80"/>
        <end position="104"/>
    </location>
</feature>
<reference evidence="2 3" key="1">
    <citation type="submission" date="2018-11" db="EMBL/GenBank/DDBJ databases">
        <authorList>
            <person name="Li F."/>
        </authorList>
    </citation>
    <scope>NUCLEOTIDE SEQUENCE [LARGE SCALE GENOMIC DNA]</scope>
    <source>
        <strain evidence="2 3">Gsoil 818</strain>
    </source>
</reference>